<dbReference type="OrthoDB" id="1933107at2759"/>
<comment type="caution">
    <text evidence="1">The sequence shown here is derived from an EMBL/GenBank/DDBJ whole genome shotgun (WGS) entry which is preliminary data.</text>
</comment>
<dbReference type="EMBL" id="PUHQ01000020">
    <property type="protein sequence ID" value="KAG0663391.1"/>
    <property type="molecule type" value="Genomic_DNA"/>
</dbReference>
<proteinExistence type="predicted"/>
<evidence type="ECO:0000313" key="1">
    <source>
        <dbReference type="EMBL" id="KAG0663391.1"/>
    </source>
</evidence>
<protein>
    <submittedName>
        <fullName evidence="1">Uncharacterized protein</fullName>
    </submittedName>
</protein>
<dbReference type="Proteomes" id="UP000777482">
    <property type="component" value="Unassembled WGS sequence"/>
</dbReference>
<name>A0A9P7B702_RHOMI</name>
<accession>A0A9P7B702</accession>
<evidence type="ECO:0000313" key="2">
    <source>
        <dbReference type="Proteomes" id="UP000777482"/>
    </source>
</evidence>
<gene>
    <name evidence="1" type="ORF">C6P46_002730</name>
</gene>
<sequence length="156" mass="16964">MKSPKSSESFSKVIGDTFCSGLMATSPSWSRSTSARPPSKTARHTVDIVADVIVPVVTEVHRGQVWHPAQVGGQPARAVHLEAALRGAHRVLGLPQVQPELRRRQVDHPPVPTTLAFNAATIAVFMRALRAHHDLSTGGDVELFEEVRLDPLQLCL</sequence>
<keyword evidence="2" id="KW-1185">Reference proteome</keyword>
<organism evidence="1 2">
    <name type="scientific">Rhodotorula mucilaginosa</name>
    <name type="common">Yeast</name>
    <name type="synonym">Rhodotorula rubra</name>
    <dbReference type="NCBI Taxonomy" id="5537"/>
    <lineage>
        <taxon>Eukaryota</taxon>
        <taxon>Fungi</taxon>
        <taxon>Dikarya</taxon>
        <taxon>Basidiomycota</taxon>
        <taxon>Pucciniomycotina</taxon>
        <taxon>Microbotryomycetes</taxon>
        <taxon>Sporidiobolales</taxon>
        <taxon>Sporidiobolaceae</taxon>
        <taxon>Rhodotorula</taxon>
    </lineage>
</organism>
<dbReference type="AlphaFoldDB" id="A0A9P7B702"/>
<reference evidence="1 2" key="1">
    <citation type="submission" date="2020-11" db="EMBL/GenBank/DDBJ databases">
        <title>Kefir isolates.</title>
        <authorList>
            <person name="Marcisauskas S."/>
            <person name="Kim Y."/>
            <person name="Blasche S."/>
        </authorList>
    </citation>
    <scope>NUCLEOTIDE SEQUENCE [LARGE SCALE GENOMIC DNA]</scope>
    <source>
        <strain evidence="1 2">KR</strain>
    </source>
</reference>